<protein>
    <submittedName>
        <fullName evidence="3">Antibiotic biosynthesis monooxygenase</fullName>
    </submittedName>
</protein>
<keyword evidence="4" id="KW-1185">Reference proteome</keyword>
<dbReference type="InterPro" id="IPR007138">
    <property type="entry name" value="ABM_dom"/>
</dbReference>
<reference evidence="3" key="1">
    <citation type="submission" date="2020-11" db="EMBL/GenBank/DDBJ databases">
        <title>Multidrug resistant novel bacterium Savagea serpentis sp. nov., isolated from the scats of a vine snake (Ahaetulla nasuta).</title>
        <authorList>
            <person name="Venkata Ramana V."/>
            <person name="Vikas Patil S."/>
            <person name="Yogita Lugani V."/>
        </authorList>
    </citation>
    <scope>NUCLEOTIDE SEQUENCE</scope>
    <source>
        <strain evidence="3">SN6</strain>
    </source>
</reference>
<keyword evidence="3" id="KW-0503">Monooxygenase</keyword>
<sequence>MIMAVNTIKIKKGRADEVLARFAQPKAVHTYEGFVWMEVLKSLNEEEYDEIKVCTTWESEDAFQNWANSRATRKMHDESPTAKKQEEDSPMLGAKLTKFEVVHRHAPATKE</sequence>
<evidence type="ECO:0000313" key="4">
    <source>
        <dbReference type="Proteomes" id="UP000622653"/>
    </source>
</evidence>
<name>A0A8J7GCB5_9BACL</name>
<feature type="region of interest" description="Disordered" evidence="1">
    <location>
        <begin position="70"/>
        <end position="93"/>
    </location>
</feature>
<evidence type="ECO:0000259" key="2">
    <source>
        <dbReference type="PROSITE" id="PS51725"/>
    </source>
</evidence>
<dbReference type="Gene3D" id="3.30.70.100">
    <property type="match status" value="1"/>
</dbReference>
<evidence type="ECO:0000313" key="3">
    <source>
        <dbReference type="EMBL" id="MBF4501051.1"/>
    </source>
</evidence>
<dbReference type="EMBL" id="JADKPV010000002">
    <property type="protein sequence ID" value="MBF4501051.1"/>
    <property type="molecule type" value="Genomic_DNA"/>
</dbReference>
<keyword evidence="3" id="KW-0560">Oxidoreductase</keyword>
<dbReference type="PANTHER" id="PTHR34474:SF4">
    <property type="entry name" value="HEME OXYGENASE (STAPHYLOBILIN-PRODUCING) 1"/>
    <property type="match status" value="1"/>
</dbReference>
<dbReference type="AlphaFoldDB" id="A0A8J7GCB5"/>
<dbReference type="InterPro" id="IPR050404">
    <property type="entry name" value="Heme-degrading_MO"/>
</dbReference>
<dbReference type="Pfam" id="PF03992">
    <property type="entry name" value="ABM"/>
    <property type="match status" value="1"/>
</dbReference>
<proteinExistence type="predicted"/>
<dbReference type="InterPro" id="IPR011008">
    <property type="entry name" value="Dimeric_a/b-barrel"/>
</dbReference>
<comment type="caution">
    <text evidence="3">The sequence shown here is derived from an EMBL/GenBank/DDBJ whole genome shotgun (WGS) entry which is preliminary data.</text>
</comment>
<dbReference type="RefSeq" id="WP_194562533.1">
    <property type="nucleotide sequence ID" value="NZ_JADKPV010000002.1"/>
</dbReference>
<dbReference type="Proteomes" id="UP000622653">
    <property type="component" value="Unassembled WGS sequence"/>
</dbReference>
<organism evidence="3 4">
    <name type="scientific">Savagea serpentis</name>
    <dbReference type="NCBI Taxonomy" id="2785297"/>
    <lineage>
        <taxon>Bacteria</taxon>
        <taxon>Bacillati</taxon>
        <taxon>Bacillota</taxon>
        <taxon>Bacilli</taxon>
        <taxon>Bacillales</taxon>
        <taxon>Caryophanaceae</taxon>
        <taxon>Savagea</taxon>
    </lineage>
</organism>
<feature type="domain" description="ABM" evidence="2">
    <location>
        <begin position="2"/>
        <end position="92"/>
    </location>
</feature>
<dbReference type="GO" id="GO:0004497">
    <property type="term" value="F:monooxygenase activity"/>
    <property type="evidence" value="ECO:0007669"/>
    <property type="project" value="UniProtKB-KW"/>
</dbReference>
<dbReference type="PANTHER" id="PTHR34474">
    <property type="entry name" value="SIGNAL TRANSDUCTION PROTEIN TRAP"/>
    <property type="match status" value="1"/>
</dbReference>
<feature type="compositionally biased region" description="Basic and acidic residues" evidence="1">
    <location>
        <begin position="74"/>
        <end position="87"/>
    </location>
</feature>
<gene>
    <name evidence="3" type="ORF">IRY55_06705</name>
</gene>
<accession>A0A8J7GCB5</accession>
<evidence type="ECO:0000256" key="1">
    <source>
        <dbReference type="SAM" id="MobiDB-lite"/>
    </source>
</evidence>
<dbReference type="PROSITE" id="PS51725">
    <property type="entry name" value="ABM"/>
    <property type="match status" value="1"/>
</dbReference>
<dbReference type="SUPFAM" id="SSF54909">
    <property type="entry name" value="Dimeric alpha+beta barrel"/>
    <property type="match status" value="1"/>
</dbReference>